<reference evidence="1" key="1">
    <citation type="journal article" date="2014" name="Front. Microbiol.">
        <title>High frequency of phylogenetically diverse reductive dehalogenase-homologous genes in deep subseafloor sedimentary metagenomes.</title>
        <authorList>
            <person name="Kawai M."/>
            <person name="Futagami T."/>
            <person name="Toyoda A."/>
            <person name="Takaki Y."/>
            <person name="Nishi S."/>
            <person name="Hori S."/>
            <person name="Arai W."/>
            <person name="Tsubouchi T."/>
            <person name="Morono Y."/>
            <person name="Uchiyama I."/>
            <person name="Ito T."/>
            <person name="Fujiyama A."/>
            <person name="Inagaki F."/>
            <person name="Takami H."/>
        </authorList>
    </citation>
    <scope>NUCLEOTIDE SEQUENCE</scope>
    <source>
        <strain evidence="1">Expedition CK06-06</strain>
    </source>
</reference>
<sequence>MEPNSHADILQQKNLSKSYSSNNCEFGGGSSSVVKSSPHAFSDFDLSDHDAWTDNPLSCKKSIYTASQSEVDHAVVFAPEWLTIGTKHRLAYNRIAKCPFMMHAYISCRGCGNVAKTKNGGKKSVKICCMNPYCQDPDCIENRKRAWRTIFAKLNITAPNLIHLVLGFAHVKKFDAAARKSHERAIEIFYNTMTSLNCGFHCVLARDPSGKPGDLYIHYHGANLPVKDNVKFARCLEIARRLTAAATGTGLSVEFIGYRAQEVLFDYLAKRLSGVLGHKVDGNYLTYPDLMSAKEYFDSFYRQQKVWFLNLRLCVAQTGLVTLLNGKPLKCEYCGCTHFQLIPKTWWKPPPDKFCESCGLNVSTKDWNYQQGICVFCTSIAHSIKYPSAKKYSRSQFIMSRL</sequence>
<gene>
    <name evidence="1" type="ORF">S06H3_00590</name>
</gene>
<dbReference type="EMBL" id="BARV01000112">
    <property type="protein sequence ID" value="GAH93556.1"/>
    <property type="molecule type" value="Genomic_DNA"/>
</dbReference>
<comment type="caution">
    <text evidence="1">The sequence shown here is derived from an EMBL/GenBank/DDBJ whole genome shotgun (WGS) entry which is preliminary data.</text>
</comment>
<evidence type="ECO:0000313" key="1">
    <source>
        <dbReference type="EMBL" id="GAH93556.1"/>
    </source>
</evidence>
<protein>
    <submittedName>
        <fullName evidence="1">Uncharacterized protein</fullName>
    </submittedName>
</protein>
<accession>X1JFT5</accession>
<dbReference type="AlphaFoldDB" id="X1JFT5"/>
<proteinExistence type="predicted"/>
<organism evidence="1">
    <name type="scientific">marine sediment metagenome</name>
    <dbReference type="NCBI Taxonomy" id="412755"/>
    <lineage>
        <taxon>unclassified sequences</taxon>
        <taxon>metagenomes</taxon>
        <taxon>ecological metagenomes</taxon>
    </lineage>
</organism>
<name>X1JFT5_9ZZZZ</name>